<evidence type="ECO:0000313" key="3">
    <source>
        <dbReference type="EMBL" id="KAH6896973.1"/>
    </source>
</evidence>
<evidence type="ECO:0000256" key="1">
    <source>
        <dbReference type="SAM" id="MobiDB-lite"/>
    </source>
</evidence>
<feature type="compositionally biased region" description="Basic and acidic residues" evidence="1">
    <location>
        <begin position="137"/>
        <end position="158"/>
    </location>
</feature>
<feature type="region of interest" description="Disordered" evidence="1">
    <location>
        <begin position="260"/>
        <end position="287"/>
    </location>
</feature>
<keyword evidence="4" id="KW-1185">Reference proteome</keyword>
<comment type="caution">
    <text evidence="3">The sequence shown here is derived from an EMBL/GenBank/DDBJ whole genome shotgun (WGS) entry which is preliminary data.</text>
</comment>
<feature type="signal peptide" evidence="2">
    <location>
        <begin position="1"/>
        <end position="27"/>
    </location>
</feature>
<feature type="chain" id="PRO_5040407234" evidence="2">
    <location>
        <begin position="28"/>
        <end position="333"/>
    </location>
</feature>
<dbReference type="EMBL" id="JAGPYM010000003">
    <property type="protein sequence ID" value="KAH6896973.1"/>
    <property type="molecule type" value="Genomic_DNA"/>
</dbReference>
<protein>
    <submittedName>
        <fullName evidence="3">Uncharacterized protein</fullName>
    </submittedName>
</protein>
<organism evidence="3 4">
    <name type="scientific">Thelonectria olida</name>
    <dbReference type="NCBI Taxonomy" id="1576542"/>
    <lineage>
        <taxon>Eukaryota</taxon>
        <taxon>Fungi</taxon>
        <taxon>Dikarya</taxon>
        <taxon>Ascomycota</taxon>
        <taxon>Pezizomycotina</taxon>
        <taxon>Sordariomycetes</taxon>
        <taxon>Hypocreomycetidae</taxon>
        <taxon>Hypocreales</taxon>
        <taxon>Nectriaceae</taxon>
        <taxon>Thelonectria</taxon>
    </lineage>
</organism>
<evidence type="ECO:0000256" key="2">
    <source>
        <dbReference type="SAM" id="SignalP"/>
    </source>
</evidence>
<dbReference type="Proteomes" id="UP000777438">
    <property type="component" value="Unassembled WGS sequence"/>
</dbReference>
<name>A0A9P8WEV0_9HYPO</name>
<proteinExistence type="predicted"/>
<keyword evidence="2" id="KW-0732">Signal</keyword>
<dbReference type="AlphaFoldDB" id="A0A9P8WEV0"/>
<gene>
    <name evidence="3" type="ORF">B0T10DRAFT_454853</name>
</gene>
<evidence type="ECO:0000313" key="4">
    <source>
        <dbReference type="Proteomes" id="UP000777438"/>
    </source>
</evidence>
<reference evidence="3 4" key="1">
    <citation type="journal article" date="2021" name="Nat. Commun.">
        <title>Genetic determinants of endophytism in the Arabidopsis root mycobiome.</title>
        <authorList>
            <person name="Mesny F."/>
            <person name="Miyauchi S."/>
            <person name="Thiergart T."/>
            <person name="Pickel B."/>
            <person name="Atanasova L."/>
            <person name="Karlsson M."/>
            <person name="Huettel B."/>
            <person name="Barry K.W."/>
            <person name="Haridas S."/>
            <person name="Chen C."/>
            <person name="Bauer D."/>
            <person name="Andreopoulos W."/>
            <person name="Pangilinan J."/>
            <person name="LaButti K."/>
            <person name="Riley R."/>
            <person name="Lipzen A."/>
            <person name="Clum A."/>
            <person name="Drula E."/>
            <person name="Henrissat B."/>
            <person name="Kohler A."/>
            <person name="Grigoriev I.V."/>
            <person name="Martin F.M."/>
            <person name="Hacquard S."/>
        </authorList>
    </citation>
    <scope>NUCLEOTIDE SEQUENCE [LARGE SCALE GENOMIC DNA]</scope>
    <source>
        <strain evidence="3 4">MPI-CAGE-CH-0241</strain>
    </source>
</reference>
<accession>A0A9P8WEV0</accession>
<feature type="region of interest" description="Disordered" evidence="1">
    <location>
        <begin position="124"/>
        <end position="170"/>
    </location>
</feature>
<sequence>MIFFPFLVSHALLLLPFLLSVATTTFGCVCDGCCLSVCLLGLLAINYKRPYQAPPVPLLSGSLLVDAGVTTGPRPSGDLRTPSYNFRLASYATPLAWAIPALPPITVPQPCRGAGAVPQGPSIPATAALPRWPGTAPREEPQKLSPRSDSRNPLRLEKAPGGPESPCNNSIQIPFRKGLQHRPCTRSASYSQLRITQLCYFPRVPAEEVNKCWKTRLLYQVPTALSSATSAAKAQLGLLKRGTRYLIHRAVVVHAAECPPTRRPGLSTEGRRSAKLSKKPPCQQGAAYSGAASSQSYRIQDRPVPGRDRCDFCSSILDAIFESSSLINHATGV</sequence>